<keyword evidence="1" id="KW-0812">Transmembrane</keyword>
<dbReference type="Proteomes" id="UP000321363">
    <property type="component" value="Unassembled WGS sequence"/>
</dbReference>
<name>A0A5C6W2Q0_9BACI</name>
<comment type="caution">
    <text evidence="2">The sequence shown here is derived from an EMBL/GenBank/DDBJ whole genome shotgun (WGS) entry which is preliminary data.</text>
</comment>
<keyword evidence="3" id="KW-1185">Reference proteome</keyword>
<gene>
    <name evidence="2" type="primary">yunB</name>
    <name evidence="2" type="ORF">FS935_09820</name>
</gene>
<reference evidence="2 3" key="1">
    <citation type="journal article" date="2005" name="Int. J. Syst. Evol. Microbiol.">
        <title>Bacillus litoralis sp. nov., isolated from a tidal flat of the Yellow Sea in Korea.</title>
        <authorList>
            <person name="Yoon J.H."/>
            <person name="Oh T.K."/>
        </authorList>
    </citation>
    <scope>NUCLEOTIDE SEQUENCE [LARGE SCALE GENOMIC DNA]</scope>
    <source>
        <strain evidence="2 3">SW-211</strain>
    </source>
</reference>
<dbReference type="PIRSF" id="PIRSF021383">
    <property type="entry name" value="YunB"/>
    <property type="match status" value="1"/>
</dbReference>
<accession>A0A5C6W2Q0</accession>
<feature type="transmembrane region" description="Helical" evidence="1">
    <location>
        <begin position="20"/>
        <end position="40"/>
    </location>
</feature>
<sequence>MLAKYFGRRRPRRGPLPFRYVLLLTLVIFIILTAGSFWVVNKEIKPTLLRIANLEASSVATTIIQEAVKEEVINTGQAETLVLTDKDKNGKINMITFNASTVNNIHRKVTDNITSKLEEIEKENFHSTKKGSQEMELDHGIVYSIPLGQITDNAILSTLGPDIPIRFYLIGDVHTDVKQTTKEYGINSANHQVSIFVEVTVQVVIPFATEKITITNTVPVIDILEPGDVPQYYNNSGKDTPAIELPKVE</sequence>
<evidence type="ECO:0000256" key="1">
    <source>
        <dbReference type="SAM" id="Phobius"/>
    </source>
</evidence>
<keyword evidence="1" id="KW-1133">Transmembrane helix</keyword>
<evidence type="ECO:0000313" key="2">
    <source>
        <dbReference type="EMBL" id="TXC91187.1"/>
    </source>
</evidence>
<protein>
    <submittedName>
        <fullName evidence="2">Sporulation protein YunB</fullName>
    </submittedName>
</protein>
<organism evidence="2 3">
    <name type="scientific">Metabacillus litoralis</name>
    <dbReference type="NCBI Taxonomy" id="152268"/>
    <lineage>
        <taxon>Bacteria</taxon>
        <taxon>Bacillati</taxon>
        <taxon>Bacillota</taxon>
        <taxon>Bacilli</taxon>
        <taxon>Bacillales</taxon>
        <taxon>Bacillaceae</taxon>
        <taxon>Metabacillus</taxon>
    </lineage>
</organism>
<evidence type="ECO:0000313" key="3">
    <source>
        <dbReference type="Proteomes" id="UP000321363"/>
    </source>
</evidence>
<dbReference type="EMBL" id="VOQF01000005">
    <property type="protein sequence ID" value="TXC91187.1"/>
    <property type="molecule type" value="Genomic_DNA"/>
</dbReference>
<dbReference type="InterPro" id="IPR014197">
    <property type="entry name" value="Sporulation_prot_YunB"/>
</dbReference>
<proteinExistence type="predicted"/>
<keyword evidence="1" id="KW-0472">Membrane</keyword>
<dbReference type="Pfam" id="PF09560">
    <property type="entry name" value="Spore_YunB"/>
    <property type="match status" value="1"/>
</dbReference>
<dbReference type="NCBIfam" id="TIGR02832">
    <property type="entry name" value="spo_yunB"/>
    <property type="match status" value="1"/>
</dbReference>
<dbReference type="AlphaFoldDB" id="A0A5C6W2Q0"/>